<dbReference type="AlphaFoldDB" id="F2L4K5"/>
<evidence type="ECO:0000313" key="5">
    <source>
        <dbReference type="EMBL" id="AEA12183.1"/>
    </source>
</evidence>
<dbReference type="InterPro" id="IPR020845">
    <property type="entry name" value="AMP-binding_CS"/>
</dbReference>
<dbReference type="SUPFAM" id="SSF56801">
    <property type="entry name" value="Acetyl-CoA synthetase-like"/>
    <property type="match status" value="1"/>
</dbReference>
<dbReference type="eggNOG" id="arCOG00856">
    <property type="taxonomic scope" value="Archaea"/>
</dbReference>
<evidence type="ECO:0000313" key="6">
    <source>
        <dbReference type="Proteomes" id="UP000008138"/>
    </source>
</evidence>
<dbReference type="EMBL" id="CP002590">
    <property type="protein sequence ID" value="AEA12183.1"/>
    <property type="molecule type" value="Genomic_DNA"/>
</dbReference>
<name>F2L4K5_THEU7</name>
<evidence type="ECO:0000256" key="1">
    <source>
        <dbReference type="ARBA" id="ARBA00006432"/>
    </source>
</evidence>
<dbReference type="InterPro" id="IPR045851">
    <property type="entry name" value="AMP-bd_C_sf"/>
</dbReference>
<sequence>MAYKYQLTLNNLLRYINYVFGDVQIVHRPPHGADRRSTYGEEYRRILRLADGLRKLGIGPGDRVATLDWNTIWHWDLYWAVPGIGAALHTVNVRLAPEDIAYTINQAGDKALIYHRDFAQLVDKLRPHLKSVKLYIQISDGMGVVGKDPEIEDVIKSGEEKELPDLDENTVATVLYTSGTTGRPKGAYFTHRQLVLHTLSVALAAVGYRGLARNDCANIDGKPCTALYLVPMFHVHAWGLPWVYALMGWRQVMPGRFDYGHILRLIVEEEVKAMAGVPTILYMLVTHPDLPKYVEGIRRLAPIYIVGGAALPKELARKAADAGFVPRVGYGMTETAPVVSLGFFKPTEKLPEDLDKAYDLIVMTGLPNPLSEFAVVDENDKPVPRDCKTAGELALRAPWITPEYIGDPEKTKTAWRNGWFHTGDAAVWCPDGRIKIVDRLKDVIKSGGEWISSLQLEDLIMTHPAVGIAAVVGLPHEKWGERPVAFVVPKPGASVNPDEIIAHLQKFVDAGKIPKWWLPDKVMVVSDLPMTGTGKIDKKVLRDKYRDLLKQ</sequence>
<dbReference type="PROSITE" id="PS00455">
    <property type="entry name" value="AMP_BINDING"/>
    <property type="match status" value="1"/>
</dbReference>
<dbReference type="Pfam" id="PF13193">
    <property type="entry name" value="AMP-binding_C"/>
    <property type="match status" value="1"/>
</dbReference>
<dbReference type="OrthoDB" id="35688at2157"/>
<dbReference type="HOGENOM" id="CLU_000022_59_5_2"/>
<dbReference type="Gene3D" id="3.40.50.12780">
    <property type="entry name" value="N-terminal domain of ligase-like"/>
    <property type="match status" value="1"/>
</dbReference>
<evidence type="ECO:0000259" key="3">
    <source>
        <dbReference type="Pfam" id="PF00501"/>
    </source>
</evidence>
<evidence type="ECO:0000259" key="4">
    <source>
        <dbReference type="Pfam" id="PF13193"/>
    </source>
</evidence>
<feature type="domain" description="AMP-dependent synthetase/ligase" evidence="3">
    <location>
        <begin position="32"/>
        <end position="404"/>
    </location>
</feature>
<dbReference type="PANTHER" id="PTHR43767:SF11">
    <property type="entry name" value="MEDIUM-CHAIN-FATTY-ACID--COA LIGASE"/>
    <property type="match status" value="1"/>
</dbReference>
<dbReference type="GeneID" id="10360232"/>
<dbReference type="RefSeq" id="WP_013679519.1">
    <property type="nucleotide sequence ID" value="NC_015315.1"/>
</dbReference>
<dbReference type="Pfam" id="PF00501">
    <property type="entry name" value="AMP-binding"/>
    <property type="match status" value="1"/>
</dbReference>
<keyword evidence="2 5" id="KW-0436">Ligase</keyword>
<dbReference type="NCBIfam" id="NF004837">
    <property type="entry name" value="PRK06187.1"/>
    <property type="match status" value="1"/>
</dbReference>
<feature type="domain" description="AMP-binding enzyme C-terminal" evidence="4">
    <location>
        <begin position="456"/>
        <end position="535"/>
    </location>
</feature>
<evidence type="ECO:0000256" key="2">
    <source>
        <dbReference type="ARBA" id="ARBA00022598"/>
    </source>
</evidence>
<organism evidence="5 6">
    <name type="scientific">Thermoproteus uzoniensis (strain 768-20)</name>
    <dbReference type="NCBI Taxonomy" id="999630"/>
    <lineage>
        <taxon>Archaea</taxon>
        <taxon>Thermoproteota</taxon>
        <taxon>Thermoprotei</taxon>
        <taxon>Thermoproteales</taxon>
        <taxon>Thermoproteaceae</taxon>
        <taxon>Thermoproteus</taxon>
    </lineage>
</organism>
<dbReference type="Gene3D" id="3.30.300.30">
    <property type="match status" value="1"/>
</dbReference>
<accession>F2L4K5</accession>
<gene>
    <name evidence="5" type="ordered locus">TUZN_0692</name>
</gene>
<reference evidence="5 6" key="1">
    <citation type="journal article" date="2011" name="J. Bacteriol.">
        <title>Complete genome sequence of the thermoacidophilic crenarchaeon Thermoproteus uzoniensis 768-20.</title>
        <authorList>
            <person name="Mardanov A.V."/>
            <person name="Gumerov V.M."/>
            <person name="Beletsky A.V."/>
            <person name="Prokofeva M.I."/>
            <person name="Bonch-Osmolovskaya E.A."/>
            <person name="Ravin N.V."/>
            <person name="Skryabin K.G."/>
        </authorList>
    </citation>
    <scope>NUCLEOTIDE SEQUENCE [LARGE SCALE GENOMIC DNA]</scope>
    <source>
        <strain evidence="5 6">768-20</strain>
    </source>
</reference>
<dbReference type="InterPro" id="IPR050237">
    <property type="entry name" value="ATP-dep_AMP-bd_enzyme"/>
</dbReference>
<dbReference type="InterPro" id="IPR025110">
    <property type="entry name" value="AMP-bd_C"/>
</dbReference>
<dbReference type="InterPro" id="IPR000873">
    <property type="entry name" value="AMP-dep_synth/lig_dom"/>
</dbReference>
<dbReference type="InterPro" id="IPR042099">
    <property type="entry name" value="ANL_N_sf"/>
</dbReference>
<keyword evidence="6" id="KW-1185">Reference proteome</keyword>
<proteinExistence type="inferred from homology"/>
<dbReference type="KEGG" id="tuz:TUZN_0692"/>
<dbReference type="STRING" id="999630.TUZN_0692"/>
<dbReference type="Proteomes" id="UP000008138">
    <property type="component" value="Chromosome"/>
</dbReference>
<comment type="similarity">
    <text evidence="1">Belongs to the ATP-dependent AMP-binding enzyme family.</text>
</comment>
<dbReference type="PANTHER" id="PTHR43767">
    <property type="entry name" value="LONG-CHAIN-FATTY-ACID--COA LIGASE"/>
    <property type="match status" value="1"/>
</dbReference>
<dbReference type="FunFam" id="3.30.300.30:FF:000008">
    <property type="entry name" value="2,3-dihydroxybenzoate-AMP ligase"/>
    <property type="match status" value="1"/>
</dbReference>
<protein>
    <submittedName>
        <fullName evidence="5">Acyl-CoA ligase</fullName>
    </submittedName>
</protein>
<dbReference type="GO" id="GO:0016877">
    <property type="term" value="F:ligase activity, forming carbon-sulfur bonds"/>
    <property type="evidence" value="ECO:0007669"/>
    <property type="project" value="UniProtKB-ARBA"/>
</dbReference>
<reference key="2">
    <citation type="submission" date="2011-03" db="EMBL/GenBank/DDBJ databases">
        <title>Complete genome sequence of the thermoacidophilic crenarchaeon Thermoproteus uzoniensis 768-20.</title>
        <authorList>
            <person name="Mardanov A.V."/>
            <person name="Gumerov V.M."/>
            <person name="Beletsky A.V."/>
            <person name="Prokofeva M.I."/>
            <person name="Bonch-Osmolovskaya E.A."/>
            <person name="Ravin N.V."/>
            <person name="Skryabin K.G."/>
        </authorList>
    </citation>
    <scope>NUCLEOTIDE SEQUENCE</scope>
    <source>
        <strain>768-20</strain>
    </source>
</reference>